<evidence type="ECO:0000256" key="1">
    <source>
        <dbReference type="ARBA" id="ARBA00001966"/>
    </source>
</evidence>
<dbReference type="GO" id="GO:0051539">
    <property type="term" value="F:4 iron, 4 sulfur cluster binding"/>
    <property type="evidence" value="ECO:0007669"/>
    <property type="project" value="UniProtKB-KW"/>
</dbReference>
<gene>
    <name evidence="10" type="ORF">TheveDRAFT_1172</name>
</gene>
<evidence type="ECO:0000256" key="4">
    <source>
        <dbReference type="ARBA" id="ARBA00022691"/>
    </source>
</evidence>
<reference evidence="10 11" key="1">
    <citation type="submission" date="2011-10" db="EMBL/GenBank/DDBJ databases">
        <title>The Noncontiguous Finished genome of Thermanaerovibrio velox DSM 12556.</title>
        <authorList>
            <consortium name="US DOE Joint Genome Institute (JGI-PGF)"/>
            <person name="Lucas S."/>
            <person name="Copeland A."/>
            <person name="Lapidus A."/>
            <person name="Glavina del Rio T."/>
            <person name="Dalin E."/>
            <person name="Tice H."/>
            <person name="Bruce D."/>
            <person name="Goodwin L."/>
            <person name="Pitluck S."/>
            <person name="Peters L."/>
            <person name="Mikhailova N."/>
            <person name="Teshima H."/>
            <person name="Kyrpides N."/>
            <person name="Mavromatis K."/>
            <person name="Ivanova N."/>
            <person name="Markowitz V."/>
            <person name="Cheng J.-F."/>
            <person name="Hugenholtz P."/>
            <person name="Woyke T."/>
            <person name="Wu D."/>
            <person name="Spring S."/>
            <person name="Brambilla E.-M."/>
            <person name="Klenk H.-P."/>
            <person name="Eisen J.A."/>
        </authorList>
    </citation>
    <scope>NUCLEOTIDE SEQUENCE [LARGE SCALE GENOMIC DNA]</scope>
    <source>
        <strain evidence="10 11">DSM 12556</strain>
    </source>
</reference>
<dbReference type="STRING" id="926567.TheveDRAFT_1172"/>
<evidence type="ECO:0000259" key="9">
    <source>
        <dbReference type="PROSITE" id="PS51918"/>
    </source>
</evidence>
<dbReference type="SMART" id="SM00729">
    <property type="entry name" value="Elp3"/>
    <property type="match status" value="1"/>
</dbReference>
<dbReference type="InterPro" id="IPR058240">
    <property type="entry name" value="rSAM_sf"/>
</dbReference>
<dbReference type="CDD" id="cd01335">
    <property type="entry name" value="Radical_SAM"/>
    <property type="match status" value="1"/>
</dbReference>
<dbReference type="eggNOG" id="COG0621">
    <property type="taxonomic scope" value="Bacteria"/>
</dbReference>
<dbReference type="SUPFAM" id="SSF102114">
    <property type="entry name" value="Radical SAM enzymes"/>
    <property type="match status" value="1"/>
</dbReference>
<dbReference type="GO" id="GO:0046872">
    <property type="term" value="F:metal ion binding"/>
    <property type="evidence" value="ECO:0007669"/>
    <property type="project" value="UniProtKB-KW"/>
</dbReference>
<accession>H0USK7</accession>
<dbReference type="HOGENOM" id="CLU_3384289_0_0_0"/>
<comment type="cofactor">
    <cofactor evidence="1">
        <name>[4Fe-4S] cluster</name>
        <dbReference type="ChEBI" id="CHEBI:49883"/>
    </cofactor>
</comment>
<keyword evidence="11" id="KW-1185">Reference proteome</keyword>
<dbReference type="InterPro" id="IPR005839">
    <property type="entry name" value="Methylthiotransferase"/>
</dbReference>
<dbReference type="Pfam" id="PF04055">
    <property type="entry name" value="Radical_SAM"/>
    <property type="match status" value="1"/>
</dbReference>
<dbReference type="InterPro" id="IPR020612">
    <property type="entry name" value="Methylthiotransferase_CS"/>
</dbReference>
<dbReference type="Gene3D" id="3.80.30.20">
    <property type="entry name" value="tm_1862 like domain"/>
    <property type="match status" value="1"/>
</dbReference>
<feature type="domain" description="Radical SAM core" evidence="9">
    <location>
        <begin position="142"/>
        <end position="371"/>
    </location>
</feature>
<dbReference type="GO" id="GO:0035597">
    <property type="term" value="F:tRNA-2-methylthio-N(6)-dimethylallyladenosine(37) synthase activity"/>
    <property type="evidence" value="ECO:0007669"/>
    <property type="project" value="TreeGrafter"/>
</dbReference>
<sequence length="442" mass="48442">MSGLAGVGFFVVSHGCRVNQYEGDAIASELLSLGPDEAQRVEDAGVMVLVSCAVTAEAERKARQEVRRLRRRNPDALLVVCGCWVDRVSDEDLSSMGVDVGLVNGMKHLVPQLVERHVRGERLEPVYRERGSSWDSLSLLRPTRHTRAFIKVQDGCSRGCTYCIIPKLRGPSISRPFGDVLDEARRVLDSGALEVVLTGVHLGDYNWEGLDLADLVEALGKVAGLKRLRFGSIEPFSVGERLLRVLGDCGAFMRHLHIPLQSGDDSVLRRMGRGYRGDDYVALADRARSILGDDLHLSSDVMVGFPGEDDEAFEKTLTVLDRASVGRIHPFSYSPRPGTPAFNWERPAPDVVRARLNRLLELGASRLESFASRFVGRRVTVLVERVSEGLADGLTEGFVRVRFPYHGPLGVVVELTPTASMGGTLVVGEGAFVPSDDLLYPL</sequence>
<dbReference type="PROSITE" id="PS51449">
    <property type="entry name" value="MTTASE_N"/>
    <property type="match status" value="1"/>
</dbReference>
<dbReference type="SFLD" id="SFLDS00029">
    <property type="entry name" value="Radical_SAM"/>
    <property type="match status" value="1"/>
</dbReference>
<keyword evidence="2" id="KW-0004">4Fe-4S</keyword>
<name>H0USK7_9BACT</name>
<dbReference type="PROSITE" id="PS01278">
    <property type="entry name" value="MTTASE_RADICAL"/>
    <property type="match status" value="1"/>
</dbReference>
<dbReference type="SFLD" id="SFLDG01082">
    <property type="entry name" value="B12-binding_domain_containing"/>
    <property type="match status" value="1"/>
</dbReference>
<keyword evidence="6" id="KW-0408">Iron</keyword>
<dbReference type="InterPro" id="IPR007197">
    <property type="entry name" value="rSAM"/>
</dbReference>
<keyword evidence="4" id="KW-0949">S-adenosyl-L-methionine</keyword>
<dbReference type="PANTHER" id="PTHR43020:SF2">
    <property type="entry name" value="MITOCHONDRIAL TRNA METHYLTHIOTRANSFERASE CDK5RAP1"/>
    <property type="match status" value="1"/>
</dbReference>
<evidence type="ECO:0000256" key="6">
    <source>
        <dbReference type="ARBA" id="ARBA00023004"/>
    </source>
</evidence>
<protein>
    <submittedName>
        <fullName evidence="10">Radical SAM methylthiotransferase, MiaB/RimO family</fullName>
    </submittedName>
</protein>
<evidence type="ECO:0000256" key="3">
    <source>
        <dbReference type="ARBA" id="ARBA00022679"/>
    </source>
</evidence>
<dbReference type="PROSITE" id="PS51918">
    <property type="entry name" value="RADICAL_SAM"/>
    <property type="match status" value="1"/>
</dbReference>
<keyword evidence="3 10" id="KW-0808">Transferase</keyword>
<dbReference type="NCBIfam" id="TIGR00089">
    <property type="entry name" value="MiaB/RimO family radical SAM methylthiotransferase"/>
    <property type="match status" value="1"/>
</dbReference>
<proteinExistence type="predicted"/>
<evidence type="ECO:0000256" key="2">
    <source>
        <dbReference type="ARBA" id="ARBA00022485"/>
    </source>
</evidence>
<dbReference type="InterPro" id="IPR013848">
    <property type="entry name" value="Methylthiotransferase_N"/>
</dbReference>
<dbReference type="Pfam" id="PF00919">
    <property type="entry name" value="UPF0004"/>
    <property type="match status" value="1"/>
</dbReference>
<dbReference type="InterPro" id="IPR006638">
    <property type="entry name" value="Elp3/MiaA/NifB-like_rSAM"/>
</dbReference>
<organism evidence="10 11">
    <name type="scientific">Thermanaerovibrio velox DSM 12556</name>
    <dbReference type="NCBI Taxonomy" id="926567"/>
    <lineage>
        <taxon>Bacteria</taxon>
        <taxon>Thermotogati</taxon>
        <taxon>Synergistota</taxon>
        <taxon>Synergistia</taxon>
        <taxon>Synergistales</taxon>
        <taxon>Synergistaceae</taxon>
        <taxon>Thermanaerovibrio</taxon>
    </lineage>
</organism>
<evidence type="ECO:0000256" key="7">
    <source>
        <dbReference type="ARBA" id="ARBA00023014"/>
    </source>
</evidence>
<evidence type="ECO:0000259" key="8">
    <source>
        <dbReference type="PROSITE" id="PS51449"/>
    </source>
</evidence>
<dbReference type="EMBL" id="CM001377">
    <property type="protein sequence ID" value="EHM10296.1"/>
    <property type="molecule type" value="Genomic_DNA"/>
</dbReference>
<keyword evidence="5" id="KW-0479">Metal-binding</keyword>
<feature type="domain" description="MTTase N-terminal" evidence="8">
    <location>
        <begin position="7"/>
        <end position="119"/>
    </location>
</feature>
<dbReference type="PANTHER" id="PTHR43020">
    <property type="entry name" value="CDK5 REGULATORY SUBUNIT-ASSOCIATED PROTEIN 1"/>
    <property type="match status" value="1"/>
</dbReference>
<evidence type="ECO:0000256" key="5">
    <source>
        <dbReference type="ARBA" id="ARBA00022723"/>
    </source>
</evidence>
<evidence type="ECO:0000313" key="11">
    <source>
        <dbReference type="Proteomes" id="UP000005730"/>
    </source>
</evidence>
<dbReference type="GO" id="GO:0005829">
    <property type="term" value="C:cytosol"/>
    <property type="evidence" value="ECO:0007669"/>
    <property type="project" value="TreeGrafter"/>
</dbReference>
<keyword evidence="7" id="KW-0411">Iron-sulfur</keyword>
<dbReference type="Gene3D" id="3.40.50.12160">
    <property type="entry name" value="Methylthiotransferase, N-terminal domain"/>
    <property type="match status" value="1"/>
</dbReference>
<dbReference type="InterPro" id="IPR038135">
    <property type="entry name" value="Methylthiotransferase_N_sf"/>
</dbReference>
<dbReference type="Proteomes" id="UP000005730">
    <property type="component" value="Chromosome"/>
</dbReference>
<evidence type="ECO:0000313" key="10">
    <source>
        <dbReference type="EMBL" id="EHM10296.1"/>
    </source>
</evidence>
<dbReference type="InterPro" id="IPR023404">
    <property type="entry name" value="rSAM_horseshoe"/>
</dbReference>
<dbReference type="AlphaFoldDB" id="H0USK7"/>